<keyword evidence="2" id="KW-1133">Transmembrane helix</keyword>
<proteinExistence type="predicted"/>
<dbReference type="OrthoDB" id="3685345at2759"/>
<evidence type="ECO:0000313" key="4">
    <source>
        <dbReference type="Proteomes" id="UP000799324"/>
    </source>
</evidence>
<keyword evidence="4" id="KW-1185">Reference proteome</keyword>
<accession>A0A6A6SR33</accession>
<feature type="region of interest" description="Disordered" evidence="1">
    <location>
        <begin position="1"/>
        <end position="26"/>
    </location>
</feature>
<keyword evidence="2" id="KW-0812">Transmembrane</keyword>
<dbReference type="Proteomes" id="UP000799324">
    <property type="component" value="Unassembled WGS sequence"/>
</dbReference>
<organism evidence="3 4">
    <name type="scientific">Lophiostoma macrostomum CBS 122681</name>
    <dbReference type="NCBI Taxonomy" id="1314788"/>
    <lineage>
        <taxon>Eukaryota</taxon>
        <taxon>Fungi</taxon>
        <taxon>Dikarya</taxon>
        <taxon>Ascomycota</taxon>
        <taxon>Pezizomycotina</taxon>
        <taxon>Dothideomycetes</taxon>
        <taxon>Pleosporomycetidae</taxon>
        <taxon>Pleosporales</taxon>
        <taxon>Lophiostomataceae</taxon>
        <taxon>Lophiostoma</taxon>
    </lineage>
</organism>
<evidence type="ECO:0000256" key="1">
    <source>
        <dbReference type="SAM" id="MobiDB-lite"/>
    </source>
</evidence>
<feature type="transmembrane region" description="Helical" evidence="2">
    <location>
        <begin position="91"/>
        <end position="108"/>
    </location>
</feature>
<reference evidence="3" key="1">
    <citation type="journal article" date="2020" name="Stud. Mycol.">
        <title>101 Dothideomycetes genomes: a test case for predicting lifestyles and emergence of pathogens.</title>
        <authorList>
            <person name="Haridas S."/>
            <person name="Albert R."/>
            <person name="Binder M."/>
            <person name="Bloem J."/>
            <person name="Labutti K."/>
            <person name="Salamov A."/>
            <person name="Andreopoulos B."/>
            <person name="Baker S."/>
            <person name="Barry K."/>
            <person name="Bills G."/>
            <person name="Bluhm B."/>
            <person name="Cannon C."/>
            <person name="Castanera R."/>
            <person name="Culley D."/>
            <person name="Daum C."/>
            <person name="Ezra D."/>
            <person name="Gonzalez J."/>
            <person name="Henrissat B."/>
            <person name="Kuo A."/>
            <person name="Liang C."/>
            <person name="Lipzen A."/>
            <person name="Lutzoni F."/>
            <person name="Magnuson J."/>
            <person name="Mondo S."/>
            <person name="Nolan M."/>
            <person name="Ohm R."/>
            <person name="Pangilinan J."/>
            <person name="Park H.-J."/>
            <person name="Ramirez L."/>
            <person name="Alfaro M."/>
            <person name="Sun H."/>
            <person name="Tritt A."/>
            <person name="Yoshinaga Y."/>
            <person name="Zwiers L.-H."/>
            <person name="Turgeon B."/>
            <person name="Goodwin S."/>
            <person name="Spatafora J."/>
            <person name="Crous P."/>
            <person name="Grigoriev I."/>
        </authorList>
    </citation>
    <scope>NUCLEOTIDE SEQUENCE</scope>
    <source>
        <strain evidence="3">CBS 122681</strain>
    </source>
</reference>
<feature type="compositionally biased region" description="Basic and acidic residues" evidence="1">
    <location>
        <begin position="13"/>
        <end position="26"/>
    </location>
</feature>
<gene>
    <name evidence="3" type="ORF">K491DRAFT_720853</name>
</gene>
<protein>
    <submittedName>
        <fullName evidence="3">Uncharacterized protein</fullName>
    </submittedName>
</protein>
<evidence type="ECO:0000313" key="3">
    <source>
        <dbReference type="EMBL" id="KAF2650305.1"/>
    </source>
</evidence>
<name>A0A6A6SR33_9PLEO</name>
<dbReference type="EMBL" id="MU004459">
    <property type="protein sequence ID" value="KAF2650305.1"/>
    <property type="molecule type" value="Genomic_DNA"/>
</dbReference>
<sequence>MESAPLVPVASKHGSDSSGRTDDDPRSWTEVVDVAEVIILIAPMAIFWILLQMIDWCSVLFVGCEIWDNPGSLASKGTTCDIKDIMEQPSWSFHAGILLLSISIVLYYRQNLEMLKRSALFLSSAITTIIRCLSSFSGRVSSSRFSWVIFNSNSPAKVVWLSLLLEMEFWYYTYLGMYADVRYDKDSFSVIDEHGTKVQQLQPGSLDTNISSMCRRDTSTIYRPWEEILARMSYIHVVDNLIHIIWLRYFISNAPYTAYRNNSEILTLQLVVSVVIYTYARMRTHVVFDHDDEETSIDSSSEHDKYRVRKSMLEGLLRSPVEPRFQGYYLDQQLLLAIVSLIVCSLVVIILHDPSILMFLVATR</sequence>
<dbReference type="AlphaFoldDB" id="A0A6A6SR33"/>
<feature type="transmembrane region" description="Helical" evidence="2">
    <location>
        <begin position="31"/>
        <end position="51"/>
    </location>
</feature>
<feature type="transmembrane region" description="Helical" evidence="2">
    <location>
        <begin position="334"/>
        <end position="352"/>
    </location>
</feature>
<keyword evidence="2" id="KW-0472">Membrane</keyword>
<evidence type="ECO:0000256" key="2">
    <source>
        <dbReference type="SAM" id="Phobius"/>
    </source>
</evidence>